<accession>A0ABN3DG66</accession>
<keyword evidence="2" id="KW-1185">Reference proteome</keyword>
<evidence type="ECO:0000313" key="1">
    <source>
        <dbReference type="EMBL" id="GAA2230216.1"/>
    </source>
</evidence>
<protein>
    <recommendedName>
        <fullName evidence="3">Major capsid protein</fullName>
    </recommendedName>
</protein>
<gene>
    <name evidence="1" type="ORF">GCM10009851_13710</name>
</gene>
<comment type="caution">
    <text evidence="1">The sequence shown here is derived from an EMBL/GenBank/DDBJ whole genome shotgun (WGS) entry which is preliminary data.</text>
</comment>
<name>A0ABN3DG66_9MICO</name>
<dbReference type="Proteomes" id="UP001500929">
    <property type="component" value="Unassembled WGS sequence"/>
</dbReference>
<dbReference type="RefSeq" id="WP_259478868.1">
    <property type="nucleotide sequence ID" value="NZ_BAAAQY010000003.1"/>
</dbReference>
<proteinExistence type="predicted"/>
<sequence>MPNTFVYTAPQVAQVAASLVQKDSELSALVSKNYVSEFLGEGTGGRPIAIKQPTTLIARSRTVDDVTSSIVLDQIAEATTTVNLSKTHDYSAVGLSEADLTLNLTDFSAQVLKPQAEAIVDSLEHKVATALLAVPLTTLTKPDGADAGTDPDVVVFDPANPIPYITRIRKWLRDNGVPQSGMQMIVGTEVYAALLDAKAITDASESASSEALREGGVGRIRGFNIVESNRVPADEILAFHRDAVTLVTRAPAVPAGASFGASVSEKGFSLRYLRDYDATKTQDRSIVSTFSGVGILPTYKIERDYDTRTVSTTALPNGGVIHLDTAA</sequence>
<evidence type="ECO:0000313" key="2">
    <source>
        <dbReference type="Proteomes" id="UP001500929"/>
    </source>
</evidence>
<evidence type="ECO:0008006" key="3">
    <source>
        <dbReference type="Google" id="ProtNLM"/>
    </source>
</evidence>
<reference evidence="1 2" key="1">
    <citation type="journal article" date="2019" name="Int. J. Syst. Evol. Microbiol.">
        <title>The Global Catalogue of Microorganisms (GCM) 10K type strain sequencing project: providing services to taxonomists for standard genome sequencing and annotation.</title>
        <authorList>
            <consortium name="The Broad Institute Genomics Platform"/>
            <consortium name="The Broad Institute Genome Sequencing Center for Infectious Disease"/>
            <person name="Wu L."/>
            <person name="Ma J."/>
        </authorList>
    </citation>
    <scope>NUCLEOTIDE SEQUENCE [LARGE SCALE GENOMIC DNA]</scope>
    <source>
        <strain evidence="1 2">JCM 16117</strain>
    </source>
</reference>
<organism evidence="1 2">
    <name type="scientific">Herbiconiux moechotypicola</name>
    <dbReference type="NCBI Taxonomy" id="637393"/>
    <lineage>
        <taxon>Bacteria</taxon>
        <taxon>Bacillati</taxon>
        <taxon>Actinomycetota</taxon>
        <taxon>Actinomycetes</taxon>
        <taxon>Micrococcales</taxon>
        <taxon>Microbacteriaceae</taxon>
        <taxon>Herbiconiux</taxon>
    </lineage>
</organism>
<dbReference type="EMBL" id="BAAAQY010000003">
    <property type="protein sequence ID" value="GAA2230216.1"/>
    <property type="molecule type" value="Genomic_DNA"/>
</dbReference>